<protein>
    <submittedName>
        <fullName evidence="4">28kDa outer membrane protein gene 15</fullName>
    </submittedName>
    <submittedName>
        <fullName evidence="3">Major outer membrane protein OMP-1C</fullName>
    </submittedName>
</protein>
<dbReference type="AlphaFoldDB" id="O52104"/>
<gene>
    <name evidence="3" type="primary">omp-1C</name>
</gene>
<organism evidence="3">
    <name type="scientific">Ehrlichia chaffeensis</name>
    <dbReference type="NCBI Taxonomy" id="945"/>
    <lineage>
        <taxon>Bacteria</taxon>
        <taxon>Pseudomonadati</taxon>
        <taxon>Pseudomonadota</taxon>
        <taxon>Alphaproteobacteria</taxon>
        <taxon>Rickettsiales</taxon>
        <taxon>Anaplasmataceae</taxon>
        <taxon>Ehrlichia</taxon>
    </lineage>
</organism>
<evidence type="ECO:0000259" key="2">
    <source>
        <dbReference type="Pfam" id="PF01617"/>
    </source>
</evidence>
<feature type="signal peptide" evidence="1">
    <location>
        <begin position="1"/>
        <end position="25"/>
    </location>
</feature>
<feature type="chain" id="PRO_5007696936" evidence="1">
    <location>
        <begin position="26"/>
        <end position="280"/>
    </location>
</feature>
<accession>O52104</accession>
<evidence type="ECO:0000256" key="1">
    <source>
        <dbReference type="SAM" id="SignalP"/>
    </source>
</evidence>
<reference evidence="3" key="3">
    <citation type="journal article" date="2001" name="Infect. Immun.">
        <title>Analysis of transcriptionally active gene clusters of major outer membrane protein multigene family in Ehrlichia canis and E. chaffeensis.</title>
        <authorList>
            <person name="Ohashi N."/>
            <person name="Rikihisa Y."/>
            <person name="Unver A."/>
        </authorList>
    </citation>
    <scope>NUCLEOTIDE SEQUENCE</scope>
    <source>
        <strain evidence="3">Arkansas</strain>
    </source>
</reference>
<evidence type="ECO:0000313" key="4">
    <source>
        <dbReference type="EMBL" id="AAO12930.1"/>
    </source>
</evidence>
<name>O52104_EHRCH</name>
<feature type="domain" description="Msp4/OMP-like" evidence="2">
    <location>
        <begin position="33"/>
        <end position="280"/>
    </location>
</feature>
<evidence type="ECO:0000313" key="3">
    <source>
        <dbReference type="EMBL" id="AAC02937.1"/>
    </source>
</evidence>
<dbReference type="Pfam" id="PF01617">
    <property type="entry name" value="Surface_Ag_2"/>
    <property type="match status" value="1"/>
</dbReference>
<proteinExistence type="predicted"/>
<dbReference type="InterPro" id="IPR011250">
    <property type="entry name" value="OMP/PagP_B-barrel"/>
</dbReference>
<sequence length="280" mass="30322">MNCKKFFITTALALPMSFLPGILLSEPVQDDSVSGNFYISGKYMPSASHFGVFSAKEEKNPTVALYGLKQDWNGVSASSHADADFNNKGYSFKYENNPFLGFAGAIGYSMGGPRIEFEVSYETFDVKNQGGNYKNDAHRYCALDRKASSTNATASHYVLLKNEGLLDISLMLNACYDVVSEGIPFSPYICAGVGTDLISMFEAINPKISYQGKLGLSYSINPEASVFVGGHFHKVAGNEFRDISTLKAFATPSSAATPDLATVTLSVCHFGVELGGRFNF</sequence>
<reference evidence="4" key="4">
    <citation type="submission" date="2002-02" db="EMBL/GenBank/DDBJ databases">
        <authorList>
            <person name="Cheng C."/>
            <person name="Paddock C.D."/>
            <person name="Ganta R.R."/>
        </authorList>
    </citation>
    <scope>NUCLEOTIDE SEQUENCE</scope>
    <source>
        <strain evidence="4">Arkansas</strain>
    </source>
</reference>
<dbReference type="InterPro" id="IPR002566">
    <property type="entry name" value="Msp4_OMP-like"/>
</dbReference>
<reference evidence="3" key="2">
    <citation type="journal article" date="1998" name="Infect. Immun.">
        <title>Immunodominant major outer membrane proteins of Ehrlichia chaffeensis are encoded by a polymorphic multigene family.</title>
        <authorList>
            <person name="Ohashi N."/>
            <person name="Zhi N."/>
            <person name="Zhang Y."/>
            <person name="Rikihisa Y."/>
        </authorList>
    </citation>
    <scope>NUCLEOTIDE SEQUENCE</scope>
    <source>
        <strain evidence="3">Arkansas</strain>
    </source>
</reference>
<accession>O85357</accession>
<dbReference type="SUPFAM" id="SSF56925">
    <property type="entry name" value="OMPA-like"/>
    <property type="match status" value="1"/>
</dbReference>
<dbReference type="Gene3D" id="2.40.160.20">
    <property type="match status" value="1"/>
</dbReference>
<keyword evidence="1" id="KW-0732">Signal</keyword>
<reference evidence="4" key="1">
    <citation type="journal article" date="1998" name="Biochem. Biophys. Res. Commun.">
        <title>Molecular characterization of a 28 kDa surface antigen gene family of the tribe Ehrlichiae.</title>
        <authorList>
            <person name="Reddy G.R."/>
            <person name="Sulsona C.R."/>
            <person name="Barbet A.F."/>
            <person name="Mahan S.M."/>
            <person name="Burridge M.J."/>
            <person name="Alleman A.R."/>
        </authorList>
    </citation>
    <scope>NUCLEOTIDE SEQUENCE</scope>
    <source>
        <strain evidence="4">Arkansas</strain>
    </source>
</reference>
<dbReference type="EMBL" id="U72291">
    <property type="protein sequence ID" value="AAC02937.1"/>
    <property type="molecule type" value="Genomic_DNA"/>
</dbReference>
<dbReference type="PIR" id="PD0025">
    <property type="entry name" value="PD0025"/>
</dbReference>
<dbReference type="EMBL" id="AF479833">
    <property type="protein sequence ID" value="AAO12930.1"/>
    <property type="molecule type" value="Genomic_DNA"/>
</dbReference>
<reference evidence="4" key="5">
    <citation type="journal article" date="2003" name="Infect. Immun.">
        <title>Molecular heterogeneity of Ehrlichia chaffeensis isolates determined by sequence analysis of the 28-kilodalton outer membrane protein genes and other regions of the genome.</title>
        <authorList>
            <person name="Cheng C."/>
            <person name="Paddock C.D."/>
            <person name="Reddy Ganta R."/>
        </authorList>
    </citation>
    <scope>NUCLEOTIDE SEQUENCE</scope>
    <source>
        <strain evidence="4">Arkansas</strain>
    </source>
</reference>